<proteinExistence type="predicted"/>
<evidence type="ECO:0000313" key="2">
    <source>
        <dbReference type="Proteomes" id="UP000603865"/>
    </source>
</evidence>
<organism evidence="1 2">
    <name type="scientific">Deinococcus ruber</name>
    <dbReference type="NCBI Taxonomy" id="1848197"/>
    <lineage>
        <taxon>Bacteria</taxon>
        <taxon>Thermotogati</taxon>
        <taxon>Deinococcota</taxon>
        <taxon>Deinococci</taxon>
        <taxon>Deinococcales</taxon>
        <taxon>Deinococcaceae</taxon>
        <taxon>Deinococcus</taxon>
    </lineage>
</organism>
<evidence type="ECO:0000313" key="1">
    <source>
        <dbReference type="EMBL" id="GGR30260.1"/>
    </source>
</evidence>
<keyword evidence="2" id="KW-1185">Reference proteome</keyword>
<accession>A0A918CLM0</accession>
<reference evidence="1" key="2">
    <citation type="submission" date="2020-09" db="EMBL/GenBank/DDBJ databases">
        <authorList>
            <person name="Sun Q."/>
            <person name="Ohkuma M."/>
        </authorList>
    </citation>
    <scope>NUCLEOTIDE SEQUENCE</scope>
    <source>
        <strain evidence="1">JCM 31311</strain>
    </source>
</reference>
<comment type="caution">
    <text evidence="1">The sequence shown here is derived from an EMBL/GenBank/DDBJ whole genome shotgun (WGS) entry which is preliminary data.</text>
</comment>
<protein>
    <submittedName>
        <fullName evidence="1">Uncharacterized protein</fullName>
    </submittedName>
</protein>
<dbReference type="RefSeq" id="WP_189092891.1">
    <property type="nucleotide sequence ID" value="NZ_BMQL01000049.1"/>
</dbReference>
<sequence>MGNLGQIQIISIAVEPGEERCSIGMMQGSEHFALNFEEQVKALRFIRYLTAEGACVSQPRMLAKLTQQPALCLSKIEVRPIHTLAPAHAHFIKETQNVLWSPHSLPRKKKLVLSLLRSLLSARSLEVLSHLSPEILIARVKAEFSEEQLPF</sequence>
<dbReference type="AlphaFoldDB" id="A0A918CLM0"/>
<dbReference type="Proteomes" id="UP000603865">
    <property type="component" value="Unassembled WGS sequence"/>
</dbReference>
<name>A0A918CLM0_9DEIO</name>
<dbReference type="EMBL" id="BMQL01000049">
    <property type="protein sequence ID" value="GGR30260.1"/>
    <property type="molecule type" value="Genomic_DNA"/>
</dbReference>
<reference evidence="1" key="1">
    <citation type="journal article" date="2014" name="Int. J. Syst. Evol. Microbiol.">
        <title>Complete genome sequence of Corynebacterium casei LMG S-19264T (=DSM 44701T), isolated from a smear-ripened cheese.</title>
        <authorList>
            <consortium name="US DOE Joint Genome Institute (JGI-PGF)"/>
            <person name="Walter F."/>
            <person name="Albersmeier A."/>
            <person name="Kalinowski J."/>
            <person name="Ruckert C."/>
        </authorList>
    </citation>
    <scope>NUCLEOTIDE SEQUENCE</scope>
    <source>
        <strain evidence="1">JCM 31311</strain>
    </source>
</reference>
<gene>
    <name evidence="1" type="ORF">GCM10008957_46320</name>
</gene>